<comment type="caution">
    <text evidence="2">The sequence shown here is derived from an EMBL/GenBank/DDBJ whole genome shotgun (WGS) entry which is preliminary data.</text>
</comment>
<evidence type="ECO:0008006" key="4">
    <source>
        <dbReference type="Google" id="ProtNLM"/>
    </source>
</evidence>
<dbReference type="AlphaFoldDB" id="A0AAP2DGF8"/>
<keyword evidence="1" id="KW-0732">Signal</keyword>
<dbReference type="EMBL" id="JAHESF010000002">
    <property type="protein sequence ID" value="MBT1695741.1"/>
    <property type="molecule type" value="Genomic_DNA"/>
</dbReference>
<evidence type="ECO:0000256" key="1">
    <source>
        <dbReference type="SAM" id="SignalP"/>
    </source>
</evidence>
<organism evidence="2 3">
    <name type="scientific">Chryseosolibacter histidini</name>
    <dbReference type="NCBI Taxonomy" id="2782349"/>
    <lineage>
        <taxon>Bacteria</taxon>
        <taxon>Pseudomonadati</taxon>
        <taxon>Bacteroidota</taxon>
        <taxon>Cytophagia</taxon>
        <taxon>Cytophagales</taxon>
        <taxon>Chryseotaleaceae</taxon>
        <taxon>Chryseosolibacter</taxon>
    </lineage>
</organism>
<proteinExistence type="predicted"/>
<dbReference type="PROSITE" id="PS51257">
    <property type="entry name" value="PROKAR_LIPOPROTEIN"/>
    <property type="match status" value="1"/>
</dbReference>
<sequence length="316" mass="35499">MKKCLAIIYTFLLLVSGNVFSQGCSDAGFCTMGAMKPDQPFNKKIELRLRSMELSFYRGTTTLTPVIYVATADLNFSLNTKTSFQVKLPYQAVRGRLANTSGMGDISLCLTRNVLTRERFDINVSLGAKIPTNHSDKDVNGLPLPMYYQTSLGTYDAIAGLSLITRQWLFATGIQVPLNKNDNGFIWSAWDGSDEKAYVDRYNQAKDLKRGTDVMLRVERNFRFSRLNFSLGLLPIYRITRDEFNRSGKDAGSAETRIIHPVARGLALSGIFTAGYNFDVRSGVKLLLGHKIVQRDINPDGLTRELVSSISYYYRF</sequence>
<feature type="signal peptide" evidence="1">
    <location>
        <begin position="1"/>
        <end position="21"/>
    </location>
</feature>
<dbReference type="RefSeq" id="WP_254160397.1">
    <property type="nucleotide sequence ID" value="NZ_JAHESF010000002.1"/>
</dbReference>
<protein>
    <recommendedName>
        <fullName evidence="4">Transporter</fullName>
    </recommendedName>
</protein>
<evidence type="ECO:0000313" key="2">
    <source>
        <dbReference type="EMBL" id="MBT1695741.1"/>
    </source>
</evidence>
<feature type="chain" id="PRO_5043014387" description="Transporter" evidence="1">
    <location>
        <begin position="22"/>
        <end position="316"/>
    </location>
</feature>
<name>A0AAP2DGF8_9BACT</name>
<dbReference type="Proteomes" id="UP001319200">
    <property type="component" value="Unassembled WGS sequence"/>
</dbReference>
<keyword evidence="3" id="KW-1185">Reference proteome</keyword>
<gene>
    <name evidence="2" type="ORF">KK083_02555</name>
</gene>
<accession>A0AAP2DGF8</accession>
<reference evidence="2 3" key="1">
    <citation type="submission" date="2021-05" db="EMBL/GenBank/DDBJ databases">
        <title>A Polyphasic approach of four new species of the genus Ohtaekwangia: Ohtaekwangia histidinii sp. nov., Ohtaekwangia cretensis sp. nov., Ohtaekwangia indiensis sp. nov., Ohtaekwangia reichenbachii sp. nov. from diverse environment.</title>
        <authorList>
            <person name="Octaviana S."/>
        </authorList>
    </citation>
    <scope>NUCLEOTIDE SEQUENCE [LARGE SCALE GENOMIC DNA]</scope>
    <source>
        <strain evidence="2 3">PWU4</strain>
    </source>
</reference>
<evidence type="ECO:0000313" key="3">
    <source>
        <dbReference type="Proteomes" id="UP001319200"/>
    </source>
</evidence>